<reference evidence="2 3" key="2">
    <citation type="journal article" date="2016" name="Genome Announc.">
        <title>Draft Genome Sequences of Streptomyces scabiei S58, Streptomyces turgidiscabies T45, and Streptomyces acidiscabies a10, the Pathogens of Potato Common Scab, Isolated in Japan.</title>
        <authorList>
            <person name="Tomihama T."/>
            <person name="Nishi Y."/>
            <person name="Sakai M."/>
            <person name="Ikenaga M."/>
            <person name="Okubo T."/>
            <person name="Ikeda S."/>
        </authorList>
    </citation>
    <scope>NUCLEOTIDE SEQUENCE [LARGE SCALE GENOMIC DNA]</scope>
    <source>
        <strain evidence="2 3">S58</strain>
    </source>
</reference>
<feature type="compositionally biased region" description="Pro residues" evidence="1">
    <location>
        <begin position="1"/>
        <end position="10"/>
    </location>
</feature>
<comment type="caution">
    <text evidence="2">The sequence shown here is derived from an EMBL/GenBank/DDBJ whole genome shotgun (WGS) entry which is preliminary data.</text>
</comment>
<organism evidence="2 3">
    <name type="scientific">Streptomyces scabiei</name>
    <dbReference type="NCBI Taxonomy" id="1930"/>
    <lineage>
        <taxon>Bacteria</taxon>
        <taxon>Bacillati</taxon>
        <taxon>Actinomycetota</taxon>
        <taxon>Actinomycetes</taxon>
        <taxon>Kitasatosporales</taxon>
        <taxon>Streptomycetaceae</taxon>
        <taxon>Streptomyces</taxon>
    </lineage>
</organism>
<accession>A0A100JQZ8</accession>
<protein>
    <submittedName>
        <fullName evidence="2">Uncharacterized protein</fullName>
    </submittedName>
</protein>
<feature type="region of interest" description="Disordered" evidence="1">
    <location>
        <begin position="1"/>
        <end position="31"/>
    </location>
</feature>
<evidence type="ECO:0000256" key="1">
    <source>
        <dbReference type="SAM" id="MobiDB-lite"/>
    </source>
</evidence>
<dbReference type="OrthoDB" id="4337554at2"/>
<dbReference type="RefSeq" id="WP_059081638.1">
    <property type="nucleotide sequence ID" value="NZ_BCMM01000021.1"/>
</dbReference>
<evidence type="ECO:0000313" key="2">
    <source>
        <dbReference type="EMBL" id="GAQ64097.1"/>
    </source>
</evidence>
<dbReference type="AlphaFoldDB" id="A0A100JQZ8"/>
<reference evidence="3" key="1">
    <citation type="submission" date="2015-11" db="EMBL/GenBank/DDBJ databases">
        <authorList>
            <consortium name="Cross-ministerial Strategic Innovation Promotion Program (SIP) consortium"/>
            <person name="Tomihama T."/>
            <person name="Ikenaga M."/>
            <person name="Sakai M."/>
            <person name="Okubo T."/>
            <person name="Ikeda S."/>
        </authorList>
    </citation>
    <scope>NUCLEOTIDE SEQUENCE [LARGE SCALE GENOMIC DNA]</scope>
    <source>
        <strain evidence="3">S58</strain>
    </source>
</reference>
<sequence>MTCPTTPRPSPADMAARPPAPAKPGPVKDIRSPKLTVAEAIAPGVLVGRERMRTMVERGMRISRLHPEARLVALTLLGYAHHKTGTVFPRFRPTPEQLAEATGLTTGQISVQIHVLTQRGWLCTRRITQGHDTGRLALALTVPALVLEQVRAARAAETPSPPRNTDPLRVTDPDSGTE</sequence>
<dbReference type="Pfam" id="PF13730">
    <property type="entry name" value="HTH_36"/>
    <property type="match status" value="1"/>
</dbReference>
<reference evidence="3" key="3">
    <citation type="submission" date="2016-02" db="EMBL/GenBank/DDBJ databases">
        <title>Draft genome of pathogenic Streptomyces sp. in Japan.</title>
        <authorList>
            <person name="Tomihama T."/>
            <person name="Ikenaga M."/>
            <person name="Sakai M."/>
            <person name="Okubo T."/>
            <person name="Ikeda S."/>
        </authorList>
    </citation>
    <scope>NUCLEOTIDE SEQUENCE [LARGE SCALE GENOMIC DNA]</scope>
    <source>
        <strain evidence="3">S58</strain>
    </source>
</reference>
<evidence type="ECO:0000313" key="3">
    <source>
        <dbReference type="Proteomes" id="UP000067448"/>
    </source>
</evidence>
<feature type="region of interest" description="Disordered" evidence="1">
    <location>
        <begin position="153"/>
        <end position="178"/>
    </location>
</feature>
<dbReference type="EMBL" id="BCMM01000021">
    <property type="protein sequence ID" value="GAQ64097.1"/>
    <property type="molecule type" value="Genomic_DNA"/>
</dbReference>
<name>A0A100JQZ8_STRSC</name>
<dbReference type="Proteomes" id="UP000067448">
    <property type="component" value="Unassembled WGS sequence"/>
</dbReference>
<gene>
    <name evidence="2" type="ORF">SsS58_04487</name>
</gene>
<proteinExistence type="predicted"/>